<gene>
    <name evidence="2" type="ORF">M514_04852</name>
</gene>
<organism evidence="2">
    <name type="scientific">Trichuris suis</name>
    <name type="common">pig whipworm</name>
    <dbReference type="NCBI Taxonomy" id="68888"/>
    <lineage>
        <taxon>Eukaryota</taxon>
        <taxon>Metazoa</taxon>
        <taxon>Ecdysozoa</taxon>
        <taxon>Nematoda</taxon>
        <taxon>Enoplea</taxon>
        <taxon>Dorylaimia</taxon>
        <taxon>Trichinellida</taxon>
        <taxon>Trichuridae</taxon>
        <taxon>Trichuris</taxon>
    </lineage>
</organism>
<proteinExistence type="predicted"/>
<feature type="region of interest" description="Disordered" evidence="1">
    <location>
        <begin position="1"/>
        <end position="65"/>
    </location>
</feature>
<feature type="compositionally biased region" description="Basic and acidic residues" evidence="1">
    <location>
        <begin position="1"/>
        <end position="11"/>
    </location>
</feature>
<dbReference type="Proteomes" id="UP000030758">
    <property type="component" value="Unassembled WGS sequence"/>
</dbReference>
<evidence type="ECO:0000313" key="2">
    <source>
        <dbReference type="EMBL" id="KFD73135.1"/>
    </source>
</evidence>
<protein>
    <submittedName>
        <fullName evidence="2">Uncharacterized protein</fullName>
    </submittedName>
</protein>
<accession>A0A085NUI9</accession>
<name>A0A085NUI9_9BILA</name>
<evidence type="ECO:0000256" key="1">
    <source>
        <dbReference type="SAM" id="MobiDB-lite"/>
    </source>
</evidence>
<dbReference type="AlphaFoldDB" id="A0A085NUI9"/>
<reference evidence="2" key="1">
    <citation type="journal article" date="2014" name="Nat. Genet.">
        <title>Genome and transcriptome of the porcine whipworm Trichuris suis.</title>
        <authorList>
            <person name="Jex A.R."/>
            <person name="Nejsum P."/>
            <person name="Schwarz E.M."/>
            <person name="Hu L."/>
            <person name="Young N.D."/>
            <person name="Hall R.S."/>
            <person name="Korhonen P.K."/>
            <person name="Liao S."/>
            <person name="Thamsborg S."/>
            <person name="Xia J."/>
            <person name="Xu P."/>
            <person name="Wang S."/>
            <person name="Scheerlinck J.P."/>
            <person name="Hofmann A."/>
            <person name="Sternberg P.W."/>
            <person name="Wang J."/>
            <person name="Gasser R.B."/>
        </authorList>
    </citation>
    <scope>NUCLEOTIDE SEQUENCE [LARGE SCALE GENOMIC DNA]</scope>
    <source>
        <strain evidence="2">DCEP-RM93F</strain>
    </source>
</reference>
<feature type="compositionally biased region" description="Polar residues" evidence="1">
    <location>
        <begin position="33"/>
        <end position="54"/>
    </location>
</feature>
<dbReference type="EMBL" id="KL367474">
    <property type="protein sequence ID" value="KFD73135.1"/>
    <property type="molecule type" value="Genomic_DNA"/>
</dbReference>
<sequence>MRKMDIQRPDEVTPMGGQRAGAALRTNREHSLQKTSLQTMSKESSDHNLATQFNDAPKWKVQSPQ</sequence>